<dbReference type="Gramene" id="KQL05884">
    <property type="protein sequence ID" value="KQL05884"/>
    <property type="gene ID" value="SETIT_003418mg"/>
</dbReference>
<keyword evidence="2" id="KW-1185">Reference proteome</keyword>
<reference evidence="2" key="1">
    <citation type="journal article" date="2012" name="Nat. Biotechnol.">
        <title>Reference genome sequence of the model plant Setaria.</title>
        <authorList>
            <person name="Bennetzen J.L."/>
            <person name="Schmutz J."/>
            <person name="Wang H."/>
            <person name="Percifield R."/>
            <person name="Hawkins J."/>
            <person name="Pontaroli A.C."/>
            <person name="Estep M."/>
            <person name="Feng L."/>
            <person name="Vaughn J.N."/>
            <person name="Grimwood J."/>
            <person name="Jenkins J."/>
            <person name="Barry K."/>
            <person name="Lindquist E."/>
            <person name="Hellsten U."/>
            <person name="Deshpande S."/>
            <person name="Wang X."/>
            <person name="Wu X."/>
            <person name="Mitros T."/>
            <person name="Triplett J."/>
            <person name="Yang X."/>
            <person name="Ye C.Y."/>
            <person name="Mauro-Herrera M."/>
            <person name="Wang L."/>
            <person name="Li P."/>
            <person name="Sharma M."/>
            <person name="Sharma R."/>
            <person name="Ronald P.C."/>
            <person name="Panaud O."/>
            <person name="Kellogg E.A."/>
            <person name="Brutnell T.P."/>
            <person name="Doust A.N."/>
            <person name="Tuskan G.A."/>
            <person name="Rokhsar D."/>
            <person name="Devos K.M."/>
        </authorList>
    </citation>
    <scope>NUCLEOTIDE SEQUENCE [LARGE SCALE GENOMIC DNA]</scope>
    <source>
        <strain evidence="2">cv. Yugu1</strain>
    </source>
</reference>
<proteinExistence type="predicted"/>
<accession>K3XNE5</accession>
<dbReference type="EMBL" id="AGNK02003195">
    <property type="status" value="NOT_ANNOTATED_CDS"/>
    <property type="molecule type" value="Genomic_DNA"/>
</dbReference>
<organism evidence="1 2">
    <name type="scientific">Setaria italica</name>
    <name type="common">Foxtail millet</name>
    <name type="synonym">Panicum italicum</name>
    <dbReference type="NCBI Taxonomy" id="4555"/>
    <lineage>
        <taxon>Eukaryota</taxon>
        <taxon>Viridiplantae</taxon>
        <taxon>Streptophyta</taxon>
        <taxon>Embryophyta</taxon>
        <taxon>Tracheophyta</taxon>
        <taxon>Spermatophyta</taxon>
        <taxon>Magnoliopsida</taxon>
        <taxon>Liliopsida</taxon>
        <taxon>Poales</taxon>
        <taxon>Poaceae</taxon>
        <taxon>PACMAD clade</taxon>
        <taxon>Panicoideae</taxon>
        <taxon>Panicodae</taxon>
        <taxon>Paniceae</taxon>
        <taxon>Cenchrinae</taxon>
        <taxon>Setaria</taxon>
    </lineage>
</organism>
<evidence type="ECO:0000313" key="1">
    <source>
        <dbReference type="EnsemblPlants" id="KQL05884"/>
    </source>
</evidence>
<protein>
    <submittedName>
        <fullName evidence="1">Uncharacterized protein</fullName>
    </submittedName>
</protein>
<dbReference type="AlphaFoldDB" id="K3XNE5"/>
<sequence>MVYVQHGVVAGALNHAGSSTSADTATARPASHATALALRHHCALSYPPPPLAMRNRAAALGCRVLNIALREVSPSSHHGGARWRRTAACAPWPSTVSEGAHWSLSRPQPIR</sequence>
<dbReference type="Proteomes" id="UP000004995">
    <property type="component" value="Unassembled WGS sequence"/>
</dbReference>
<dbReference type="InParanoid" id="K3XNE5"/>
<dbReference type="EnsemblPlants" id="KQL05884">
    <property type="protein sequence ID" value="KQL05884"/>
    <property type="gene ID" value="SETIT_003418mg"/>
</dbReference>
<reference evidence="1" key="2">
    <citation type="submission" date="2018-08" db="UniProtKB">
        <authorList>
            <consortium name="EnsemblPlants"/>
        </authorList>
    </citation>
    <scope>IDENTIFICATION</scope>
    <source>
        <strain evidence="1">Yugu1</strain>
    </source>
</reference>
<evidence type="ECO:0000313" key="2">
    <source>
        <dbReference type="Proteomes" id="UP000004995"/>
    </source>
</evidence>
<dbReference type="HOGENOM" id="CLU_2162800_0_0_1"/>
<name>K3XNE5_SETIT</name>